<evidence type="ECO:0000256" key="4">
    <source>
        <dbReference type="ARBA" id="ARBA00022679"/>
    </source>
</evidence>
<evidence type="ECO:0000256" key="6">
    <source>
        <dbReference type="ARBA" id="ARBA00022989"/>
    </source>
</evidence>
<keyword evidence="9" id="KW-0594">Phospholipid biosynthesis</keyword>
<evidence type="ECO:0000256" key="12">
    <source>
        <dbReference type="RuleBase" id="RU003750"/>
    </source>
</evidence>
<keyword evidence="4 12" id="KW-0808">Transferase</keyword>
<evidence type="ECO:0000256" key="2">
    <source>
        <dbReference type="ARBA" id="ARBA00010441"/>
    </source>
</evidence>
<dbReference type="InterPro" id="IPR000462">
    <property type="entry name" value="CDP-OH_P_trans"/>
</dbReference>
<feature type="transmembrane region" description="Helical" evidence="13">
    <location>
        <begin position="12"/>
        <end position="32"/>
    </location>
</feature>
<keyword evidence="15" id="KW-1185">Reference proteome</keyword>
<accession>A0ABT9NI24</accession>
<dbReference type="PANTHER" id="PTHR14269:SF52">
    <property type="entry name" value="PHOSPHATIDYLGLYCEROPHOSPHATE SYNTHASE-RELATED"/>
    <property type="match status" value="1"/>
</dbReference>
<protein>
    <recommendedName>
        <fullName evidence="11">CDP-diacylglycerol--glycerol-3-phosphate 3-phosphatidyltransferase</fullName>
        <ecNumber evidence="11">2.7.8.5</ecNumber>
    </recommendedName>
</protein>
<organism evidence="14 15">
    <name type="scientific">Trueperella bonasi</name>
    <dbReference type="NCBI Taxonomy" id="312286"/>
    <lineage>
        <taxon>Bacteria</taxon>
        <taxon>Bacillati</taxon>
        <taxon>Actinomycetota</taxon>
        <taxon>Actinomycetes</taxon>
        <taxon>Actinomycetales</taxon>
        <taxon>Actinomycetaceae</taxon>
        <taxon>Trueperella</taxon>
    </lineage>
</organism>
<dbReference type="RefSeq" id="WP_307683164.1">
    <property type="nucleotide sequence ID" value="NZ_JAUSQX010000001.1"/>
</dbReference>
<evidence type="ECO:0000313" key="15">
    <source>
        <dbReference type="Proteomes" id="UP001243212"/>
    </source>
</evidence>
<name>A0ABT9NI24_9ACTO</name>
<reference evidence="14 15" key="1">
    <citation type="submission" date="2023-07" db="EMBL/GenBank/DDBJ databases">
        <title>Sequencing the genomes of 1000 actinobacteria strains.</title>
        <authorList>
            <person name="Klenk H.-P."/>
        </authorList>
    </citation>
    <scope>NUCLEOTIDE SEQUENCE [LARGE SCALE GENOMIC DNA]</scope>
    <source>
        <strain evidence="14 15">DSM 17163</strain>
    </source>
</reference>
<dbReference type="InterPro" id="IPR043130">
    <property type="entry name" value="CDP-OH_PTrfase_TM_dom"/>
</dbReference>
<dbReference type="InterPro" id="IPR004570">
    <property type="entry name" value="Phosphatidylglycerol_P_synth"/>
</dbReference>
<dbReference type="Pfam" id="PF01066">
    <property type="entry name" value="CDP-OH_P_transf"/>
    <property type="match status" value="1"/>
</dbReference>
<dbReference type="PANTHER" id="PTHR14269">
    <property type="entry name" value="CDP-DIACYLGLYCEROL--GLYCEROL-3-PHOSPHATE 3-PHOSPHATIDYLTRANSFERASE-RELATED"/>
    <property type="match status" value="1"/>
</dbReference>
<evidence type="ECO:0000256" key="10">
    <source>
        <dbReference type="ARBA" id="ARBA00023264"/>
    </source>
</evidence>
<evidence type="ECO:0000256" key="3">
    <source>
        <dbReference type="ARBA" id="ARBA00022516"/>
    </source>
</evidence>
<evidence type="ECO:0000256" key="13">
    <source>
        <dbReference type="SAM" id="Phobius"/>
    </source>
</evidence>
<evidence type="ECO:0000313" key="14">
    <source>
        <dbReference type="EMBL" id="MDP9806984.1"/>
    </source>
</evidence>
<evidence type="ECO:0000256" key="8">
    <source>
        <dbReference type="ARBA" id="ARBA00023136"/>
    </source>
</evidence>
<feature type="transmembrane region" description="Helical" evidence="13">
    <location>
        <begin position="80"/>
        <end position="105"/>
    </location>
</feature>
<feature type="transmembrane region" description="Helical" evidence="13">
    <location>
        <begin position="129"/>
        <end position="147"/>
    </location>
</feature>
<dbReference type="Gene3D" id="1.20.120.1760">
    <property type="match status" value="1"/>
</dbReference>
<dbReference type="EC" id="2.7.8.5" evidence="11"/>
<dbReference type="InterPro" id="IPR048254">
    <property type="entry name" value="CDP_ALCOHOL_P_TRANSF_CS"/>
</dbReference>
<gene>
    <name evidence="14" type="ORF">J2S70_001566</name>
</gene>
<dbReference type="Proteomes" id="UP001243212">
    <property type="component" value="Unassembled WGS sequence"/>
</dbReference>
<keyword evidence="10" id="KW-1208">Phospholipid metabolism</keyword>
<feature type="transmembrane region" description="Helical" evidence="13">
    <location>
        <begin position="159"/>
        <end position="182"/>
    </location>
</feature>
<evidence type="ECO:0000256" key="11">
    <source>
        <dbReference type="NCBIfam" id="TIGR00560"/>
    </source>
</evidence>
<evidence type="ECO:0000256" key="9">
    <source>
        <dbReference type="ARBA" id="ARBA00023209"/>
    </source>
</evidence>
<comment type="subcellular location">
    <subcellularLocation>
        <location evidence="1">Membrane</location>
        <topology evidence="1">Multi-pass membrane protein</topology>
    </subcellularLocation>
</comment>
<evidence type="ECO:0000256" key="1">
    <source>
        <dbReference type="ARBA" id="ARBA00004141"/>
    </source>
</evidence>
<comment type="caution">
    <text evidence="14">The sequence shown here is derived from an EMBL/GenBank/DDBJ whole genome shotgun (WGS) entry which is preliminary data.</text>
</comment>
<keyword evidence="5 13" id="KW-0812">Transmembrane</keyword>
<comment type="similarity">
    <text evidence="2 12">Belongs to the CDP-alcohol phosphatidyltransferase class-I family.</text>
</comment>
<dbReference type="EMBL" id="JAUSQX010000001">
    <property type="protein sequence ID" value="MDP9806984.1"/>
    <property type="molecule type" value="Genomic_DNA"/>
</dbReference>
<keyword evidence="8 13" id="KW-0472">Membrane</keyword>
<evidence type="ECO:0000256" key="7">
    <source>
        <dbReference type="ARBA" id="ARBA00023098"/>
    </source>
</evidence>
<evidence type="ECO:0000256" key="5">
    <source>
        <dbReference type="ARBA" id="ARBA00022692"/>
    </source>
</evidence>
<dbReference type="InterPro" id="IPR050324">
    <property type="entry name" value="CDP-alcohol_PTase-I"/>
</dbReference>
<dbReference type="GO" id="GO:0008444">
    <property type="term" value="F:CDP-diacylglycerol-glycerol-3-phosphate 3-phosphatidyltransferase activity"/>
    <property type="evidence" value="ECO:0007669"/>
    <property type="project" value="UniProtKB-EC"/>
</dbReference>
<sequence length="189" mass="21159">MDEKSQVPIVNIANALTVLRLLLVPVFIWLLLEPTVERRWIAWAVFAIAAMTDQLDGYFARSRGLITNFGKLADSIADKFLILSAMIMASVNGWLWWWVTIVFIVRELGITIMRMAVVKKKVMAAGRGGKIKMFAQSLGIGGLIIPWHSFLPEALATGAVWICYALIAIALFFALTSAWEYIREASRLD</sequence>
<dbReference type="PIRSF" id="PIRSF000847">
    <property type="entry name" value="Phos_ph_gly_syn"/>
    <property type="match status" value="1"/>
</dbReference>
<keyword evidence="3" id="KW-0444">Lipid biosynthesis</keyword>
<keyword evidence="6 13" id="KW-1133">Transmembrane helix</keyword>
<dbReference type="PROSITE" id="PS00379">
    <property type="entry name" value="CDP_ALCOHOL_P_TRANSF"/>
    <property type="match status" value="1"/>
</dbReference>
<proteinExistence type="inferred from homology"/>
<keyword evidence="7" id="KW-0443">Lipid metabolism</keyword>
<dbReference type="NCBIfam" id="TIGR00560">
    <property type="entry name" value="pgsA"/>
    <property type="match status" value="1"/>
</dbReference>